<feature type="compositionally biased region" description="Polar residues" evidence="1">
    <location>
        <begin position="53"/>
        <end position="65"/>
    </location>
</feature>
<dbReference type="STRING" id="7165.F5HKP9"/>
<dbReference type="VEuPathDB" id="VectorBase:AGAMI1_006432"/>
<dbReference type="AlphaFoldDB" id="F5HKP9"/>
<feature type="compositionally biased region" description="Gly residues" evidence="1">
    <location>
        <begin position="140"/>
        <end position="149"/>
    </location>
</feature>
<feature type="compositionally biased region" description="Low complexity" evidence="1">
    <location>
        <begin position="152"/>
        <end position="180"/>
    </location>
</feature>
<organism evidence="2">
    <name type="scientific">Anopheles gambiae</name>
    <name type="common">African malaria mosquito</name>
    <dbReference type="NCBI Taxonomy" id="7165"/>
    <lineage>
        <taxon>Eukaryota</taxon>
        <taxon>Metazoa</taxon>
        <taxon>Ecdysozoa</taxon>
        <taxon>Arthropoda</taxon>
        <taxon>Hexapoda</taxon>
        <taxon>Insecta</taxon>
        <taxon>Pterygota</taxon>
        <taxon>Neoptera</taxon>
        <taxon>Endopterygota</taxon>
        <taxon>Diptera</taxon>
        <taxon>Nematocera</taxon>
        <taxon>Culicoidea</taxon>
        <taxon>Culicidae</taxon>
        <taxon>Anophelinae</taxon>
        <taxon>Anopheles</taxon>
    </lineage>
</organism>
<accession>F5HKP9</accession>
<sequence length="240" mass="25404">MSKLRQKIRNVFSWQHDDYTFEPVPESAQSSGPPLPLPPPKESKSNRFLKAGSSPSKAVATSSKGVGNRTAKINKKRLNQINIARNSSITSAQLNAAVPLVNIRRAPSDRSVLSEIDRQIVTGRPAAGSRPLLSRPITVTGGGGGGGVGAPSSVSGRSLASKASSSRASSSVPSTVTSASQKDIVVVRRAPPAPVVVQNDRSLLRTIKKQQQEPSSERAVSADRSSIKRKPLLSGFGRQR</sequence>
<feature type="region of interest" description="Disordered" evidence="1">
    <location>
        <begin position="22"/>
        <end position="70"/>
    </location>
</feature>
<reference evidence="2" key="5">
    <citation type="submission" date="2011-05" db="EMBL/GenBank/DDBJ databases">
        <authorList>
            <consortium name="VectorBase"/>
        </authorList>
    </citation>
    <scope>NUCLEOTIDE SEQUENCE</scope>
    <source>
        <strain evidence="2">PEST</strain>
    </source>
</reference>
<evidence type="ECO:0000256" key="1">
    <source>
        <dbReference type="SAM" id="MobiDB-lite"/>
    </source>
</evidence>
<reference evidence="2" key="4">
    <citation type="journal article" date="2007" name="Genome Biol.">
        <title>Update of the Anopheles gambiae PEST genome assembly.</title>
        <authorList>
            <person name="Sharakhova M.V."/>
            <person name="Hammond M.P."/>
            <person name="Lobo N.F."/>
            <person name="Krzywinski J."/>
            <person name="Unger M.F."/>
            <person name="Hillenmeyer M.E."/>
            <person name="Bruggner R.V."/>
            <person name="Birney E."/>
            <person name="Collins F.H."/>
        </authorList>
    </citation>
    <scope>NUCLEOTIDE SEQUENCE</scope>
    <source>
        <strain evidence="2">PEST</strain>
    </source>
</reference>
<dbReference type="EMBL" id="AAAB01008859">
    <property type="protein sequence ID" value="EGK96801.1"/>
    <property type="molecule type" value="Genomic_DNA"/>
</dbReference>
<dbReference type="HOGENOM" id="CLU_1157257_0_0_1"/>
<dbReference type="PaxDb" id="7165-AGAP013087-PA"/>
<feature type="region of interest" description="Disordered" evidence="1">
    <location>
        <begin position="126"/>
        <end position="240"/>
    </location>
</feature>
<dbReference type="VEuPathDB" id="VectorBase:AGAP029101"/>
<name>F5HKP9_ANOGA</name>
<comment type="caution">
    <text evidence="2">The sequence shown here is derived from an EMBL/GenBank/DDBJ whole genome shotgun (WGS) entry which is preliminary data.</text>
</comment>
<gene>
    <name evidence="2" type="ORF">AgaP_AGAP013087</name>
</gene>
<dbReference type="InParanoid" id="F5HKP9"/>
<protein>
    <submittedName>
        <fullName evidence="2">AGAP013087-PA</fullName>
    </submittedName>
</protein>
<evidence type="ECO:0000313" key="2">
    <source>
        <dbReference type="EMBL" id="EGK96801.1"/>
    </source>
</evidence>
<proteinExistence type="predicted"/>
<reference evidence="2" key="1">
    <citation type="journal article" date="2002" name="Science">
        <title>The genome sequence of the malaria mosquito Anopheles gambiae.</title>
        <authorList>
            <person name="Holt R.A."/>
            <person name="Subramanian G.M."/>
            <person name="Halpern A."/>
            <person name="Sutton G.G."/>
            <person name="Charlab R."/>
            <person name="Nusskern D.R."/>
            <person name="Wincker P."/>
            <person name="Clark A.G."/>
            <person name="Ribeiro J.M."/>
            <person name="Wides R."/>
            <person name="Salzberg S.L."/>
            <person name="Loftus B."/>
            <person name="Yandell M."/>
            <person name="Majoros W.H."/>
            <person name="Rusch D.B."/>
            <person name="Lai Z."/>
            <person name="Kraft C.L."/>
            <person name="Abril J.F."/>
            <person name="Anthouard V."/>
            <person name="Arensburger P."/>
            <person name="Atkinson P.W."/>
            <person name="Baden H."/>
            <person name="de Berardinis V."/>
            <person name="Baldwin D."/>
            <person name="Benes V."/>
            <person name="Biedler J."/>
            <person name="Blass C."/>
            <person name="Bolanos R."/>
            <person name="Boscus D."/>
            <person name="Barnstead M."/>
            <person name="Cai S."/>
            <person name="Center A."/>
            <person name="Chaturverdi K."/>
            <person name="Christophides G.K."/>
            <person name="Chrystal M.A."/>
            <person name="Clamp M."/>
            <person name="Cravchik A."/>
            <person name="Curwen V."/>
            <person name="Dana A."/>
            <person name="Delcher A."/>
            <person name="Dew I."/>
            <person name="Evans C.A."/>
            <person name="Flanigan M."/>
            <person name="Grundschober-Freimoser A."/>
            <person name="Friedli L."/>
            <person name="Gu Z."/>
            <person name="Guan P."/>
            <person name="Guigo R."/>
            <person name="Hillenmeyer M.E."/>
            <person name="Hladun S.L."/>
            <person name="Hogan J.R."/>
            <person name="Hong Y.S."/>
            <person name="Hoover J."/>
            <person name="Jaillon O."/>
            <person name="Ke Z."/>
            <person name="Kodira C."/>
            <person name="Kokoza E."/>
            <person name="Koutsos A."/>
            <person name="Letunic I."/>
            <person name="Levitsky A."/>
            <person name="Liang Y."/>
            <person name="Lin J.J."/>
            <person name="Lobo N.F."/>
            <person name="Lopez J.R."/>
            <person name="Malek J.A."/>
            <person name="McIntosh T.C."/>
            <person name="Meister S."/>
            <person name="Miller J."/>
            <person name="Mobarry C."/>
            <person name="Mongin E."/>
            <person name="Murphy S.D."/>
            <person name="O'Brochta D.A."/>
            <person name="Pfannkoch C."/>
            <person name="Qi R."/>
            <person name="Regier M.A."/>
            <person name="Remington K."/>
            <person name="Shao H."/>
            <person name="Sharakhova M.V."/>
            <person name="Sitter C.D."/>
            <person name="Shetty J."/>
            <person name="Smith T.J."/>
            <person name="Strong R."/>
            <person name="Sun J."/>
            <person name="Thomasova D."/>
            <person name="Ton L.Q."/>
            <person name="Topalis P."/>
            <person name="Tu Z."/>
            <person name="Unger M.F."/>
            <person name="Walenz B."/>
            <person name="Wang A."/>
            <person name="Wang J."/>
            <person name="Wang M."/>
            <person name="Wang X."/>
            <person name="Woodford K.J."/>
            <person name="Wortman J.R."/>
            <person name="Wu M."/>
            <person name="Yao A."/>
            <person name="Zdobnov E.M."/>
            <person name="Zhang H."/>
            <person name="Zhao Q."/>
            <person name="Zhao S."/>
            <person name="Zhu S.C."/>
            <person name="Zhimulev I."/>
            <person name="Coluzzi M."/>
            <person name="della Torre A."/>
            <person name="Roth C.W."/>
            <person name="Louis C."/>
            <person name="Kalush F."/>
            <person name="Mural R.J."/>
            <person name="Myers E.W."/>
            <person name="Adams M.D."/>
            <person name="Smith H.O."/>
            <person name="Broder S."/>
            <person name="Gardner M.J."/>
            <person name="Fraser C.M."/>
            <person name="Birney E."/>
            <person name="Bork P."/>
            <person name="Brey P.T."/>
            <person name="Venter J.C."/>
            <person name="Weissenbach J."/>
            <person name="Kafatos F.C."/>
            <person name="Collins F.H."/>
            <person name="Hoffman S.L."/>
        </authorList>
    </citation>
    <scope>NUCLEOTIDE SEQUENCE [LARGE SCALE GENOMIC DNA]</scope>
    <source>
        <strain evidence="2">PEST</strain>
    </source>
</reference>
<reference evidence="2" key="3">
    <citation type="journal article" date="2004" name="Trends Parasitol.">
        <title>The Anopheles gambiae genome: an update.</title>
        <authorList>
            <person name="Mongin E."/>
            <person name="Louis C."/>
            <person name="Holt R.A."/>
            <person name="Birney E."/>
            <person name="Collins F.H."/>
        </authorList>
    </citation>
    <scope>NUCLEOTIDE SEQUENCE</scope>
    <source>
        <strain evidence="2">PEST</strain>
    </source>
</reference>
<reference evidence="2" key="2">
    <citation type="submission" date="2002-03" db="EMBL/GenBank/DDBJ databases">
        <authorList>
            <consortium name="The Anopheles Genome Sequencing Consortium"/>
        </authorList>
    </citation>
    <scope>NUCLEOTIDE SEQUENCE</scope>
    <source>
        <strain evidence="2">PEST</strain>
    </source>
</reference>